<feature type="non-terminal residue" evidence="7">
    <location>
        <position position="553"/>
    </location>
</feature>
<feature type="region of interest" description="Disordered" evidence="6">
    <location>
        <begin position="351"/>
        <end position="370"/>
    </location>
</feature>
<dbReference type="InterPro" id="IPR050576">
    <property type="entry name" value="Cilia_flagella_integrity"/>
</dbReference>
<name>A0ABS2Y7B6_POLSP</name>
<evidence type="ECO:0000256" key="6">
    <source>
        <dbReference type="SAM" id="MobiDB-lite"/>
    </source>
</evidence>
<comment type="caution">
    <text evidence="7">The sequence shown here is derived from an EMBL/GenBank/DDBJ whole genome shotgun (WGS) entry which is preliminary data.</text>
</comment>
<evidence type="ECO:0000256" key="4">
    <source>
        <dbReference type="ARBA" id="ARBA00023069"/>
    </source>
</evidence>
<feature type="compositionally biased region" description="Polar residues" evidence="6">
    <location>
        <begin position="496"/>
        <end position="506"/>
    </location>
</feature>
<dbReference type="PANTHER" id="PTHR45973:SF9">
    <property type="entry name" value="LEUCINE-RICH REPEAT-CONTAINING PROTEIN 46"/>
    <property type="match status" value="1"/>
</dbReference>
<dbReference type="SUPFAM" id="SSF52058">
    <property type="entry name" value="L domain-like"/>
    <property type="match status" value="1"/>
</dbReference>
<keyword evidence="3" id="KW-0677">Repeat</keyword>
<reference evidence="7" key="1">
    <citation type="journal article" date="2021" name="Cell">
        <title>Tracing the genetic footprints of vertebrate landing in non-teleost ray-finned fishes.</title>
        <authorList>
            <person name="Bi X."/>
            <person name="Wang K."/>
            <person name="Yang L."/>
            <person name="Pan H."/>
            <person name="Jiang H."/>
            <person name="Wei Q."/>
            <person name="Fang M."/>
            <person name="Yu H."/>
            <person name="Zhu C."/>
            <person name="Cai Y."/>
            <person name="He Y."/>
            <person name="Gan X."/>
            <person name="Zeng H."/>
            <person name="Yu D."/>
            <person name="Zhu Y."/>
            <person name="Jiang H."/>
            <person name="Qiu Q."/>
            <person name="Yang H."/>
            <person name="Zhang Y.E."/>
            <person name="Wang W."/>
            <person name="Zhu M."/>
            <person name="He S."/>
            <person name="Zhang G."/>
        </authorList>
    </citation>
    <scope>NUCLEOTIDE SEQUENCE</scope>
    <source>
        <strain evidence="7">Pddl_001</strain>
    </source>
</reference>
<dbReference type="InterPro" id="IPR032675">
    <property type="entry name" value="LRR_dom_sf"/>
</dbReference>
<accession>A0ABS2Y7B6</accession>
<protein>
    <submittedName>
        <fullName evidence="7">LRC46 protein</fullName>
    </submittedName>
</protein>
<proteinExistence type="predicted"/>
<feature type="non-terminal residue" evidence="7">
    <location>
        <position position="1"/>
    </location>
</feature>
<gene>
    <name evidence="7" type="primary">Lrrc46</name>
    <name evidence="7" type="ORF">GTO93_0011778</name>
</gene>
<keyword evidence="2" id="KW-0433">Leucine-rich repeat</keyword>
<feature type="region of interest" description="Disordered" evidence="6">
    <location>
        <begin position="280"/>
        <end position="304"/>
    </location>
</feature>
<evidence type="ECO:0000313" key="7">
    <source>
        <dbReference type="EMBL" id="MBN3282586.1"/>
    </source>
</evidence>
<evidence type="ECO:0000256" key="1">
    <source>
        <dbReference type="ARBA" id="ARBA00004138"/>
    </source>
</evidence>
<keyword evidence="4" id="KW-0969">Cilium</keyword>
<dbReference type="Gene3D" id="3.80.10.10">
    <property type="entry name" value="Ribonuclease Inhibitor"/>
    <property type="match status" value="1"/>
</dbReference>
<evidence type="ECO:0000256" key="5">
    <source>
        <dbReference type="ARBA" id="ARBA00023273"/>
    </source>
</evidence>
<feature type="region of interest" description="Disordered" evidence="6">
    <location>
        <begin position="376"/>
        <end position="442"/>
    </location>
</feature>
<evidence type="ECO:0000256" key="3">
    <source>
        <dbReference type="ARBA" id="ARBA00022737"/>
    </source>
</evidence>
<feature type="compositionally biased region" description="Acidic residues" evidence="6">
    <location>
        <begin position="285"/>
        <end position="300"/>
    </location>
</feature>
<feature type="region of interest" description="Disordered" evidence="6">
    <location>
        <begin position="486"/>
        <end position="553"/>
    </location>
</feature>
<sequence>MATLVLAVGCRYPGTHTLDCSLASKSGTDLRLAGECSMHGARQQQGWLGLERGCTAKEMLDVLAGLVECRGRTVCREEATAFSYHSTFLLLDQLILFCCVAHFSVWRFAECAHDNQTGRERPVYISVSLIVKRNLATSTDKQTAEEIIESLLGLETVRLDRENLSAIGNLECLGPVHSLYLQHNNIKKIENIEFLSNLRFLTLAGNKICKTENLKSLEKLGFLDLSDNLIEHLDLGEMPKSLFILNLKGNPCVNEKVYRDRVAAALPCLKELDGQSVARRVDYEGEKDEEREESSEDEEEYATHTPWSLEKIHDFFNELHEEMSSRCTLRKNNARKEHECRMDEIQDLKNSVIGLTAPGRQADQRTPASRDCLLQTTSKSSREANQGGAGKKPAPTASGQKQAAAPGVEGASELATKRTGSNESAKSMIAGSKVNRKTTDTTMQKRTVNSAASLVKKTSVSAGDARSISLSASNGVKRTAVYKNNDSAKPVPLHSVSKSMSLSTNAAAPRIKSSGLSPKDSLKKGAEAGVSLTANGKAALPGKMTSPSKAQRN</sequence>
<keyword evidence="5" id="KW-0966">Cell projection</keyword>
<comment type="subcellular location">
    <subcellularLocation>
        <location evidence="1">Cell projection</location>
        <location evidence="1">Cilium</location>
    </subcellularLocation>
</comment>
<keyword evidence="8" id="KW-1185">Reference proteome</keyword>
<evidence type="ECO:0000313" key="8">
    <source>
        <dbReference type="Proteomes" id="UP001166093"/>
    </source>
</evidence>
<dbReference type="Proteomes" id="UP001166093">
    <property type="component" value="Unassembled WGS sequence"/>
</dbReference>
<dbReference type="PANTHER" id="PTHR45973">
    <property type="entry name" value="PROTEIN PHOSPHATASE 1 REGULATORY SUBUNIT SDS22-RELATED"/>
    <property type="match status" value="1"/>
</dbReference>
<dbReference type="InterPro" id="IPR001611">
    <property type="entry name" value="Leu-rich_rpt"/>
</dbReference>
<organism evidence="7 8">
    <name type="scientific">Polyodon spathula</name>
    <name type="common">North American paddlefish</name>
    <name type="synonym">Squalus spathula</name>
    <dbReference type="NCBI Taxonomy" id="7913"/>
    <lineage>
        <taxon>Eukaryota</taxon>
        <taxon>Metazoa</taxon>
        <taxon>Chordata</taxon>
        <taxon>Craniata</taxon>
        <taxon>Vertebrata</taxon>
        <taxon>Euteleostomi</taxon>
        <taxon>Actinopterygii</taxon>
        <taxon>Chondrostei</taxon>
        <taxon>Acipenseriformes</taxon>
        <taxon>Polyodontidae</taxon>
        <taxon>Polyodon</taxon>
    </lineage>
</organism>
<dbReference type="EMBL" id="JAAWVQ010119138">
    <property type="protein sequence ID" value="MBN3282586.1"/>
    <property type="molecule type" value="Genomic_DNA"/>
</dbReference>
<dbReference type="SMART" id="SM00365">
    <property type="entry name" value="LRR_SD22"/>
    <property type="match status" value="3"/>
</dbReference>
<dbReference type="PROSITE" id="PS51450">
    <property type="entry name" value="LRR"/>
    <property type="match status" value="2"/>
</dbReference>
<evidence type="ECO:0000256" key="2">
    <source>
        <dbReference type="ARBA" id="ARBA00022614"/>
    </source>
</evidence>